<dbReference type="Proteomes" id="UP000198406">
    <property type="component" value="Unassembled WGS sequence"/>
</dbReference>
<dbReference type="GO" id="GO:0030968">
    <property type="term" value="P:endoplasmic reticulum unfolded protein response"/>
    <property type="evidence" value="ECO:0007669"/>
    <property type="project" value="TreeGrafter"/>
</dbReference>
<evidence type="ECO:0000256" key="3">
    <source>
        <dbReference type="SAM" id="MobiDB-lite"/>
    </source>
</evidence>
<keyword evidence="6" id="KW-1185">Reference proteome</keyword>
<feature type="transmembrane region" description="Helical" evidence="4">
    <location>
        <begin position="325"/>
        <end position="344"/>
    </location>
</feature>
<dbReference type="InterPro" id="IPR052346">
    <property type="entry name" value="O-mannosyl-transferase_TMTC"/>
</dbReference>
<sequence length="604" mass="69571">MQRSGRWKHRIMWLFLHLLGGATYIVPVFVTSRHNLHRDPVLDELHIMSPDNQDVNGESTWTTIFSNDYWGRPMQSSSSHKSWRPLTVLSFRYGKGPAWIPDLEAHRFINILIHAATADTVSVLASRFVRLPSFRILVKVLFLLHPTHVEVTANAANRGHLLAVLCSVTASDPQLSWLLFVFVVVMGYLSSETFLFQVVPSAVTLTALTHIRMRQQDTGSETNWRREQCIQLLPQVLRRVGFLLSSGFIYYGARYYFDTLSIPDGLIRPAENPFFVLKGWDRVRSYAYVVALHVGKAWDFDWVGFSHEYGHECIRPIVYWDDARLWIPLGVVVMYGGVGLVAVFRPFSTFFWWYVVHVAWMTTLFPISGIVKVGTFVSDRIVVAASVSTCLCYGWLAWMWLQRTGSSTSSAYLSRIEKRFLIGVVLLVMYRRVYNRSLEWMDSLSLLDSSLKTCPRFAKAHLEISKIYSGLYPEQWNLTKSLLHISEAHKYDPTFCDVHYQYAHVTLQQHQYLKFEQHLVDALQCPFTMTGAMQLWQKYWPAVLEESSSSQDSGERVAAARSRYESYIQIINKAIAEQESEEFSRENQKKKSSPLANWAGDEEL</sequence>
<protein>
    <submittedName>
        <fullName evidence="5">Uncharacterized protein</fullName>
    </submittedName>
</protein>
<keyword evidence="4" id="KW-0472">Membrane</keyword>
<feature type="transmembrane region" description="Helical" evidence="4">
    <location>
        <begin position="175"/>
        <end position="208"/>
    </location>
</feature>
<name>A0A1Z5KU10_FISSO</name>
<keyword evidence="1" id="KW-0677">Repeat</keyword>
<feature type="transmembrane region" description="Helical" evidence="4">
    <location>
        <begin position="350"/>
        <end position="369"/>
    </location>
</feature>
<dbReference type="GO" id="GO:0005783">
    <property type="term" value="C:endoplasmic reticulum"/>
    <property type="evidence" value="ECO:0007669"/>
    <property type="project" value="TreeGrafter"/>
</dbReference>
<evidence type="ECO:0000313" key="5">
    <source>
        <dbReference type="EMBL" id="GAX29478.1"/>
    </source>
</evidence>
<reference evidence="5 6" key="1">
    <citation type="journal article" date="2015" name="Plant Cell">
        <title>Oil accumulation by the oleaginous diatom Fistulifera solaris as revealed by the genome and transcriptome.</title>
        <authorList>
            <person name="Tanaka T."/>
            <person name="Maeda Y."/>
            <person name="Veluchamy A."/>
            <person name="Tanaka M."/>
            <person name="Abida H."/>
            <person name="Marechal E."/>
            <person name="Bowler C."/>
            <person name="Muto M."/>
            <person name="Sunaga Y."/>
            <person name="Tanaka M."/>
            <person name="Yoshino T."/>
            <person name="Taniguchi T."/>
            <person name="Fukuda Y."/>
            <person name="Nemoto M."/>
            <person name="Matsumoto M."/>
            <person name="Wong P.S."/>
            <person name="Aburatani S."/>
            <person name="Fujibuchi W."/>
        </authorList>
    </citation>
    <scope>NUCLEOTIDE SEQUENCE [LARGE SCALE GENOMIC DNA]</scope>
    <source>
        <strain evidence="5 6">JPCC DA0580</strain>
    </source>
</reference>
<organism evidence="5 6">
    <name type="scientific">Fistulifera solaris</name>
    <name type="common">Oleaginous diatom</name>
    <dbReference type="NCBI Taxonomy" id="1519565"/>
    <lineage>
        <taxon>Eukaryota</taxon>
        <taxon>Sar</taxon>
        <taxon>Stramenopiles</taxon>
        <taxon>Ochrophyta</taxon>
        <taxon>Bacillariophyta</taxon>
        <taxon>Bacillariophyceae</taxon>
        <taxon>Bacillariophycidae</taxon>
        <taxon>Naviculales</taxon>
        <taxon>Naviculaceae</taxon>
        <taxon>Fistulifera</taxon>
    </lineage>
</organism>
<gene>
    <name evidence="5" type="ORF">FisN_16Hh079</name>
</gene>
<dbReference type="Gene3D" id="1.25.40.10">
    <property type="entry name" value="Tetratricopeptide repeat domain"/>
    <property type="match status" value="1"/>
</dbReference>
<evidence type="ECO:0000313" key="6">
    <source>
        <dbReference type="Proteomes" id="UP000198406"/>
    </source>
</evidence>
<dbReference type="AlphaFoldDB" id="A0A1Z5KU10"/>
<evidence type="ECO:0000256" key="4">
    <source>
        <dbReference type="SAM" id="Phobius"/>
    </source>
</evidence>
<proteinExistence type="predicted"/>
<dbReference type="GO" id="GO:0035269">
    <property type="term" value="P:protein O-linked glycosylation via mannose"/>
    <property type="evidence" value="ECO:0007669"/>
    <property type="project" value="TreeGrafter"/>
</dbReference>
<keyword evidence="2" id="KW-0802">TPR repeat</keyword>
<dbReference type="GO" id="GO:0000030">
    <property type="term" value="F:mannosyltransferase activity"/>
    <property type="evidence" value="ECO:0007669"/>
    <property type="project" value="TreeGrafter"/>
</dbReference>
<accession>A0A1Z5KU10</accession>
<comment type="caution">
    <text evidence="5">The sequence shown here is derived from an EMBL/GenBank/DDBJ whole genome shotgun (WGS) entry which is preliminary data.</text>
</comment>
<feature type="transmembrane region" description="Helical" evidence="4">
    <location>
        <begin position="381"/>
        <end position="400"/>
    </location>
</feature>
<dbReference type="EMBL" id="BDSP01000289">
    <property type="protein sequence ID" value="GAX29478.1"/>
    <property type="molecule type" value="Genomic_DNA"/>
</dbReference>
<feature type="region of interest" description="Disordered" evidence="3">
    <location>
        <begin position="578"/>
        <end position="604"/>
    </location>
</feature>
<keyword evidence="4" id="KW-1133">Transmembrane helix</keyword>
<evidence type="ECO:0000256" key="2">
    <source>
        <dbReference type="ARBA" id="ARBA00022803"/>
    </source>
</evidence>
<dbReference type="SUPFAM" id="SSF48452">
    <property type="entry name" value="TPR-like"/>
    <property type="match status" value="1"/>
</dbReference>
<dbReference type="InterPro" id="IPR011990">
    <property type="entry name" value="TPR-like_helical_dom_sf"/>
</dbReference>
<keyword evidence="4" id="KW-0812">Transmembrane</keyword>
<dbReference type="InParanoid" id="A0A1Z5KU10"/>
<dbReference type="PANTHER" id="PTHR44227">
    <property type="match status" value="1"/>
</dbReference>
<dbReference type="OrthoDB" id="66906at2759"/>
<evidence type="ECO:0000256" key="1">
    <source>
        <dbReference type="ARBA" id="ARBA00022737"/>
    </source>
</evidence>
<dbReference type="PANTHER" id="PTHR44227:SF3">
    <property type="entry name" value="PROTEIN O-MANNOSYL-TRANSFERASE TMTC4"/>
    <property type="match status" value="1"/>
</dbReference>
<feature type="transmembrane region" description="Helical" evidence="4">
    <location>
        <begin position="12"/>
        <end position="30"/>
    </location>
</feature>